<gene>
    <name evidence="3" type="ORF">NCTC12993_00172</name>
</gene>
<feature type="transmembrane region" description="Helical" evidence="1">
    <location>
        <begin position="300"/>
        <end position="319"/>
    </location>
</feature>
<keyword evidence="4" id="KW-1185">Reference proteome</keyword>
<reference evidence="3 4" key="1">
    <citation type="submission" date="2019-03" db="EMBL/GenBank/DDBJ databases">
        <authorList>
            <consortium name="Pathogen Informatics"/>
        </authorList>
    </citation>
    <scope>NUCLEOTIDE SEQUENCE [LARGE SCALE GENOMIC DNA]</scope>
    <source>
        <strain evidence="3 4">NCTC12993</strain>
    </source>
</reference>
<dbReference type="Pfam" id="PF03235">
    <property type="entry name" value="GmrSD_N"/>
    <property type="match status" value="1"/>
</dbReference>
<dbReference type="AlphaFoldDB" id="A0A485A5G9"/>
<feature type="domain" description="GmrSD restriction endonucleases N-terminal" evidence="2">
    <location>
        <begin position="15"/>
        <end position="216"/>
    </location>
</feature>
<proteinExistence type="predicted"/>
<name>A0A485A5G9_KLUCR</name>
<sequence>MASLSKITPSSPRLASLLSDVERGNIKIPVFQREYIWTDDQIISLLDSIYRGYPVGSLLMWSTREELKHERNVGGFSLPNTPEDYPVNYILDGQQRLTTLYGVFHSDENTSDAELADRFNICFLPDEDVFVHYSAAKGKNKIQLNKILDTTKLLVELPAFNDAQKNNIAKLTESFKDYEFPVVTIRERSNKEVCSIFQRINSSGTPLSNLELLTAWTWSDQFDLRREIDSLLDSLKDKGYEDIDQTMLMRMLSSLVCNSIDSDDLVDVEPDALVNGMSILNGAITSAVDFLEGQLKVKNIIFLPFPIMMIPIVNFYALIRRPNANQIKQLRKWFWQCSLTLRYKAGTNRLVLEDLGKIRRVAEGENPFDENNPVVKSDLFSSSWRINSTAAKTALCLMAQLRPRSFLTGSEVDLGTVLSAYNARQFHHIYPKGYLALSNVQFHEANIISNICFLSASENNAISDKAPSNYFKDIPVEHKEEIFTAALIPDEAKDGTLPFNDFIRLRNEMLLEKAQQLINTGYL</sequence>
<dbReference type="Proteomes" id="UP000401081">
    <property type="component" value="Unassembled WGS sequence"/>
</dbReference>
<dbReference type="EMBL" id="CAADJD010000001">
    <property type="protein sequence ID" value="VFS55086.1"/>
    <property type="molecule type" value="Genomic_DNA"/>
</dbReference>
<keyword evidence="1" id="KW-0472">Membrane</keyword>
<evidence type="ECO:0000313" key="3">
    <source>
        <dbReference type="EMBL" id="VFS55086.1"/>
    </source>
</evidence>
<accession>A0A485A5G9</accession>
<keyword evidence="1" id="KW-1133">Transmembrane helix</keyword>
<protein>
    <submittedName>
        <fullName evidence="3">Uncharacterized conserved protein</fullName>
    </submittedName>
</protein>
<dbReference type="PANTHER" id="PTHR37292">
    <property type="entry name" value="VNG6097C"/>
    <property type="match status" value="1"/>
</dbReference>
<dbReference type="PANTHER" id="PTHR37292:SF2">
    <property type="entry name" value="DUF262 DOMAIN-CONTAINING PROTEIN"/>
    <property type="match status" value="1"/>
</dbReference>
<evidence type="ECO:0000259" key="2">
    <source>
        <dbReference type="Pfam" id="PF03235"/>
    </source>
</evidence>
<keyword evidence="1" id="KW-0812">Transmembrane</keyword>
<evidence type="ECO:0000256" key="1">
    <source>
        <dbReference type="SAM" id="Phobius"/>
    </source>
</evidence>
<organism evidence="3 4">
    <name type="scientific">Kluyvera cryocrescens</name>
    <name type="common">Kluyvera citrophila</name>
    <dbReference type="NCBI Taxonomy" id="580"/>
    <lineage>
        <taxon>Bacteria</taxon>
        <taxon>Pseudomonadati</taxon>
        <taxon>Pseudomonadota</taxon>
        <taxon>Gammaproteobacteria</taxon>
        <taxon>Enterobacterales</taxon>
        <taxon>Enterobacteriaceae</taxon>
        <taxon>Kluyvera</taxon>
    </lineage>
</organism>
<evidence type="ECO:0000313" key="4">
    <source>
        <dbReference type="Proteomes" id="UP000401081"/>
    </source>
</evidence>
<dbReference type="InterPro" id="IPR004919">
    <property type="entry name" value="GmrSD_N"/>
</dbReference>